<accession>A0A1P8K1K0</accession>
<proteinExistence type="predicted"/>
<sequence length="302" mass="33771">MLLIGVALSAGGDGAAASQAARSGTLPTTTIIHPRPESGSDVRYGYYWRLLEAALQATEAEYGPFRLEQAPAVMNHQRSMEALVGGQIQVYLRVLLPPDYADRLALVPVPLDKGLSGYRVLLIHKDTQARLAGVRTLADLRAFTVGQGLGWADIDILANAQLRVVSGRNYEGLFDMLAGKRFDIFPRGINEVVAEYQRHRTAEPALAIDRSLLLAYPLARYFLVSQSPEGQRLRRRLELGLERLRADGRMEKMYTAFKKDILHGLDLRGRRLIRIANPAYEQPMYRLHEAGYWDTLEAETGR</sequence>
<dbReference type="STRING" id="1842727.RD110_23955"/>
<dbReference type="RefSeq" id="WP_076202759.1">
    <property type="nucleotide sequence ID" value="NZ_CP019236.1"/>
</dbReference>
<dbReference type="EMBL" id="CP019236">
    <property type="protein sequence ID" value="APW39884.1"/>
    <property type="molecule type" value="Genomic_DNA"/>
</dbReference>
<dbReference type="KEGG" id="rhy:RD110_23955"/>
<gene>
    <name evidence="1" type="ORF">RD110_23955</name>
</gene>
<dbReference type="OrthoDB" id="547680at2"/>
<evidence type="ECO:0000313" key="1">
    <source>
        <dbReference type="EMBL" id="APW39884.1"/>
    </source>
</evidence>
<dbReference type="SUPFAM" id="SSF53850">
    <property type="entry name" value="Periplasmic binding protein-like II"/>
    <property type="match status" value="1"/>
</dbReference>
<evidence type="ECO:0008006" key="3">
    <source>
        <dbReference type="Google" id="ProtNLM"/>
    </source>
</evidence>
<reference evidence="1 2" key="1">
    <citation type="submission" date="2017-01" db="EMBL/GenBank/DDBJ databases">
        <authorList>
            <person name="Mah S.A."/>
            <person name="Swanson W.J."/>
            <person name="Moy G.W."/>
            <person name="Vacquier V.D."/>
        </authorList>
    </citation>
    <scope>NUCLEOTIDE SEQUENCE [LARGE SCALE GENOMIC DNA]</scope>
    <source>
        <strain evidence="1 2">DCY110</strain>
    </source>
</reference>
<name>A0A1P8K1K0_9BURK</name>
<evidence type="ECO:0000313" key="2">
    <source>
        <dbReference type="Proteomes" id="UP000186609"/>
    </source>
</evidence>
<dbReference type="Proteomes" id="UP000186609">
    <property type="component" value="Chromosome"/>
</dbReference>
<protein>
    <recommendedName>
        <fullName evidence="3">Solute-binding protein family 3/N-terminal domain-containing protein</fullName>
    </recommendedName>
</protein>
<dbReference type="AlphaFoldDB" id="A0A1P8K1K0"/>
<keyword evidence="2" id="KW-1185">Reference proteome</keyword>
<organism evidence="1 2">
    <name type="scientific">Rhodoferax koreensis</name>
    <dbReference type="NCBI Taxonomy" id="1842727"/>
    <lineage>
        <taxon>Bacteria</taxon>
        <taxon>Pseudomonadati</taxon>
        <taxon>Pseudomonadota</taxon>
        <taxon>Betaproteobacteria</taxon>
        <taxon>Burkholderiales</taxon>
        <taxon>Comamonadaceae</taxon>
        <taxon>Rhodoferax</taxon>
    </lineage>
</organism>